<keyword evidence="1" id="KW-1133">Transmembrane helix</keyword>
<accession>A0A495MI12</accession>
<keyword evidence="2" id="KW-0732">Signal</keyword>
<keyword evidence="1" id="KW-0472">Membrane</keyword>
<name>A0A495MI12_9FLAO</name>
<feature type="chain" id="PRO_5019724272" description="Secreted protein with PEP-CTERM sorting signal" evidence="2">
    <location>
        <begin position="24"/>
        <end position="68"/>
    </location>
</feature>
<keyword evidence="1" id="KW-0812">Transmembrane</keyword>
<feature type="signal peptide" evidence="2">
    <location>
        <begin position="1"/>
        <end position="23"/>
    </location>
</feature>
<proteinExistence type="predicted"/>
<evidence type="ECO:0000256" key="2">
    <source>
        <dbReference type="SAM" id="SignalP"/>
    </source>
</evidence>
<gene>
    <name evidence="3" type="ORF">CLV94_0675</name>
</gene>
<sequence>MRNIVIKTCSLIFFLFTTLSAFADNPEEVPEDLDGPTAPISDHIWLLALVGFGYIFLKYRSKRVAENL</sequence>
<dbReference type="Proteomes" id="UP000277579">
    <property type="component" value="Unassembled WGS sequence"/>
</dbReference>
<evidence type="ECO:0000256" key="1">
    <source>
        <dbReference type="SAM" id="Phobius"/>
    </source>
</evidence>
<dbReference type="OrthoDB" id="1375790at2"/>
<feature type="transmembrane region" description="Helical" evidence="1">
    <location>
        <begin position="39"/>
        <end position="57"/>
    </location>
</feature>
<evidence type="ECO:0000313" key="3">
    <source>
        <dbReference type="EMBL" id="RKS25637.1"/>
    </source>
</evidence>
<comment type="caution">
    <text evidence="3">The sequence shown here is derived from an EMBL/GenBank/DDBJ whole genome shotgun (WGS) entry which is preliminary data.</text>
</comment>
<evidence type="ECO:0000313" key="4">
    <source>
        <dbReference type="Proteomes" id="UP000277579"/>
    </source>
</evidence>
<dbReference type="EMBL" id="RBLC01000001">
    <property type="protein sequence ID" value="RKS25637.1"/>
    <property type="molecule type" value="Genomic_DNA"/>
</dbReference>
<evidence type="ECO:0008006" key="5">
    <source>
        <dbReference type="Google" id="ProtNLM"/>
    </source>
</evidence>
<dbReference type="RefSeq" id="WP_121375020.1">
    <property type="nucleotide sequence ID" value="NZ_RBLC01000001.1"/>
</dbReference>
<keyword evidence="4" id="KW-1185">Reference proteome</keyword>
<organism evidence="3 4">
    <name type="scientific">Flavobacterium endophyticum</name>
    <dbReference type="NCBI Taxonomy" id="1540163"/>
    <lineage>
        <taxon>Bacteria</taxon>
        <taxon>Pseudomonadati</taxon>
        <taxon>Bacteroidota</taxon>
        <taxon>Flavobacteriia</taxon>
        <taxon>Flavobacteriales</taxon>
        <taxon>Flavobacteriaceae</taxon>
        <taxon>Flavobacterium</taxon>
    </lineage>
</organism>
<dbReference type="AlphaFoldDB" id="A0A495MI12"/>
<reference evidence="3 4" key="1">
    <citation type="submission" date="2018-10" db="EMBL/GenBank/DDBJ databases">
        <title>Genomic Encyclopedia of Archaeal and Bacterial Type Strains, Phase II (KMG-II): from individual species to whole genera.</title>
        <authorList>
            <person name="Goeker M."/>
        </authorList>
    </citation>
    <scope>NUCLEOTIDE SEQUENCE [LARGE SCALE GENOMIC DNA]</scope>
    <source>
        <strain evidence="3 4">DSM 29537</strain>
    </source>
</reference>
<protein>
    <recommendedName>
        <fullName evidence="5">Secreted protein with PEP-CTERM sorting signal</fullName>
    </recommendedName>
</protein>